<accession>A0ABU0FEF9</accession>
<dbReference type="EMBL" id="JAUSVK010000001">
    <property type="protein sequence ID" value="MDQ0392702.1"/>
    <property type="molecule type" value="Genomic_DNA"/>
</dbReference>
<dbReference type="Pfam" id="PF03929">
    <property type="entry name" value="PepSY_TM"/>
    <property type="match status" value="1"/>
</dbReference>
<dbReference type="InterPro" id="IPR005625">
    <property type="entry name" value="PepSY-ass_TM"/>
</dbReference>
<protein>
    <submittedName>
        <fullName evidence="2">Iron-regulated membrane protein</fullName>
    </submittedName>
</protein>
<name>A0ABU0FEF9_9HYPH</name>
<keyword evidence="3" id="KW-1185">Reference proteome</keyword>
<keyword evidence="1" id="KW-0812">Transmembrane</keyword>
<dbReference type="PANTHER" id="PTHR34219">
    <property type="entry name" value="IRON-REGULATED INNER MEMBRANE PROTEIN-RELATED"/>
    <property type="match status" value="1"/>
</dbReference>
<keyword evidence="1" id="KW-1133">Transmembrane helix</keyword>
<feature type="transmembrane region" description="Helical" evidence="1">
    <location>
        <begin position="154"/>
        <end position="174"/>
    </location>
</feature>
<keyword evidence="1" id="KW-0472">Membrane</keyword>
<evidence type="ECO:0000256" key="1">
    <source>
        <dbReference type="SAM" id="Phobius"/>
    </source>
</evidence>
<gene>
    <name evidence="2" type="ORF">J3R73_002494</name>
</gene>
<dbReference type="PANTHER" id="PTHR34219:SF1">
    <property type="entry name" value="PEPSY DOMAIN-CONTAINING PROTEIN"/>
    <property type="match status" value="1"/>
</dbReference>
<comment type="caution">
    <text evidence="2">The sequence shown here is derived from an EMBL/GenBank/DDBJ whole genome shotgun (WGS) entry which is preliminary data.</text>
</comment>
<dbReference type="Proteomes" id="UP001237448">
    <property type="component" value="Unassembled WGS sequence"/>
</dbReference>
<feature type="transmembrane region" description="Helical" evidence="1">
    <location>
        <begin position="411"/>
        <end position="441"/>
    </location>
</feature>
<evidence type="ECO:0000313" key="2">
    <source>
        <dbReference type="EMBL" id="MDQ0392702.1"/>
    </source>
</evidence>
<proteinExistence type="predicted"/>
<feature type="transmembrane region" description="Helical" evidence="1">
    <location>
        <begin position="24"/>
        <end position="48"/>
    </location>
</feature>
<organism evidence="2 3">
    <name type="scientific">Labrys monachus</name>
    <dbReference type="NCBI Taxonomy" id="217067"/>
    <lineage>
        <taxon>Bacteria</taxon>
        <taxon>Pseudomonadati</taxon>
        <taxon>Pseudomonadota</taxon>
        <taxon>Alphaproteobacteria</taxon>
        <taxon>Hyphomicrobiales</taxon>
        <taxon>Xanthobacteraceae</taxon>
        <taxon>Labrys</taxon>
    </lineage>
</organism>
<evidence type="ECO:0000313" key="3">
    <source>
        <dbReference type="Proteomes" id="UP001237448"/>
    </source>
</evidence>
<feature type="transmembrane region" description="Helical" evidence="1">
    <location>
        <begin position="370"/>
        <end position="391"/>
    </location>
</feature>
<sequence length="454" mass="48160">MATADLSQAPGSSRLSLQRAIWRWHFYAGLLSVPFLILLAITGSLYLFKGEINHTVFAYRTVVTETGTPALPPSALVAKAVAALPGSTATSFGEPASPAASAVVTVTTGDGPHLVYLNPYTGAVLATMRSDREPMYLLKKIHSLELFGTLANRLIEAIAGFALVLVVTGFYLWWPRGRSGGVLTVRATPGRRIWWRDVHAVTGALAGLVIFFLALTGMPWSGFWGANLSTYSAKLGIGFPAQLWDDVPKSALPTQAVLPNAGWAVENAPVPLSAPAAGAAPIGIDRAMAVAHGLGLAPGFEMALPSDGTGVYTAAIYFGDLSKERTVHIDQYSGKPIVDLGFKDYGPVGKAIEFGINVHQGMEWGLANQLVMLATCLSIVLASVSAVVMWWKRRPAGKMGVPPYPADPGVFRFLWAAAVAVGIVFPITGLAVLAMLAFDLLAIRTIPPLRRAFA</sequence>
<reference evidence="2 3" key="1">
    <citation type="submission" date="2023-07" db="EMBL/GenBank/DDBJ databases">
        <title>Genomic Encyclopedia of Type Strains, Phase IV (KMG-IV): sequencing the most valuable type-strain genomes for metagenomic binning, comparative biology and taxonomic classification.</title>
        <authorList>
            <person name="Goeker M."/>
        </authorList>
    </citation>
    <scope>NUCLEOTIDE SEQUENCE [LARGE SCALE GENOMIC DNA]</scope>
    <source>
        <strain evidence="2 3">DSM 5896</strain>
    </source>
</reference>
<feature type="transmembrane region" description="Helical" evidence="1">
    <location>
        <begin position="194"/>
        <end position="215"/>
    </location>
</feature>